<name>A0A402CNQ6_9BACT</name>
<organism evidence="1 2">
    <name type="scientific">Capsulimonas corticalis</name>
    <dbReference type="NCBI Taxonomy" id="2219043"/>
    <lineage>
        <taxon>Bacteria</taxon>
        <taxon>Bacillati</taxon>
        <taxon>Armatimonadota</taxon>
        <taxon>Armatimonadia</taxon>
        <taxon>Capsulimonadales</taxon>
        <taxon>Capsulimonadaceae</taxon>
        <taxon>Capsulimonas</taxon>
    </lineage>
</organism>
<dbReference type="KEGG" id="ccot:CCAX7_53140"/>
<dbReference type="PROSITE" id="PS51186">
    <property type="entry name" value="GNAT"/>
    <property type="match status" value="1"/>
</dbReference>
<proteinExistence type="predicted"/>
<sequence>MEILELLDWERRMVVYPGVTRFSEEGVIKDLYEDGKSGEIVYSSCTEGEVDSMIRRQILAAQRGRYDLEWKVYGHDQPHCLGERLTAAGFEAGAREKFMVFLASENALSHLGVCDDDIRKVTNAADLGDYRSILEEVRGESCDKEMTQYGVMLDSHPNYMSIYVAYVEGEPAACGRVYFHEDSKFAALYGGNTRERFRGRGLFTRVVAARIREALSRGVRNVCVDALPTSEPILRKRGFEILTSTQPFFFTATE</sequence>
<evidence type="ECO:0000313" key="2">
    <source>
        <dbReference type="Proteomes" id="UP000287394"/>
    </source>
</evidence>
<dbReference type="InterPro" id="IPR016181">
    <property type="entry name" value="Acyl_CoA_acyltransferase"/>
</dbReference>
<gene>
    <name evidence="1" type="ORF">CCAX7_53140</name>
</gene>
<dbReference type="AlphaFoldDB" id="A0A402CNQ6"/>
<reference evidence="1 2" key="1">
    <citation type="journal article" date="2019" name="Int. J. Syst. Evol. Microbiol.">
        <title>Capsulimonas corticalis gen. nov., sp. nov., an aerobic capsulated bacterium, of a novel bacterial order, Capsulimonadales ord. nov., of the class Armatimonadia of the phylum Armatimonadetes.</title>
        <authorList>
            <person name="Li J."/>
            <person name="Kudo C."/>
            <person name="Tonouchi A."/>
        </authorList>
    </citation>
    <scope>NUCLEOTIDE SEQUENCE [LARGE SCALE GENOMIC DNA]</scope>
    <source>
        <strain evidence="1 2">AX-7</strain>
    </source>
</reference>
<dbReference type="EMBL" id="AP025739">
    <property type="protein sequence ID" value="BDI33263.1"/>
    <property type="molecule type" value="Genomic_DNA"/>
</dbReference>
<dbReference type="Pfam" id="PF00583">
    <property type="entry name" value="Acetyltransf_1"/>
    <property type="match status" value="1"/>
</dbReference>
<dbReference type="InterPro" id="IPR000182">
    <property type="entry name" value="GNAT_dom"/>
</dbReference>
<protein>
    <submittedName>
        <fullName evidence="1">N-acetyltransferase</fullName>
    </submittedName>
</protein>
<accession>A0A402CNQ6</accession>
<dbReference type="SUPFAM" id="SSF55729">
    <property type="entry name" value="Acyl-CoA N-acyltransferases (Nat)"/>
    <property type="match status" value="1"/>
</dbReference>
<dbReference type="RefSeq" id="WP_165863868.1">
    <property type="nucleotide sequence ID" value="NZ_AP025739.1"/>
</dbReference>
<evidence type="ECO:0000313" key="1">
    <source>
        <dbReference type="EMBL" id="BDI33263.1"/>
    </source>
</evidence>
<dbReference type="Proteomes" id="UP000287394">
    <property type="component" value="Chromosome"/>
</dbReference>
<dbReference type="Gene3D" id="3.40.630.30">
    <property type="match status" value="1"/>
</dbReference>
<dbReference type="GO" id="GO:0016747">
    <property type="term" value="F:acyltransferase activity, transferring groups other than amino-acyl groups"/>
    <property type="evidence" value="ECO:0007669"/>
    <property type="project" value="InterPro"/>
</dbReference>
<dbReference type="CDD" id="cd04301">
    <property type="entry name" value="NAT_SF"/>
    <property type="match status" value="1"/>
</dbReference>
<keyword evidence="2" id="KW-1185">Reference proteome</keyword>